<feature type="signal peptide" evidence="1">
    <location>
        <begin position="1"/>
        <end position="26"/>
    </location>
</feature>
<protein>
    <submittedName>
        <fullName evidence="2">Uncharacterized protein</fullName>
    </submittedName>
</protein>
<organism evidence="2 3">
    <name type="scientific">Modicisalibacter zincidurans</name>
    <dbReference type="NCBI Taxonomy" id="1178777"/>
    <lineage>
        <taxon>Bacteria</taxon>
        <taxon>Pseudomonadati</taxon>
        <taxon>Pseudomonadota</taxon>
        <taxon>Gammaproteobacteria</taxon>
        <taxon>Oceanospirillales</taxon>
        <taxon>Halomonadaceae</taxon>
        <taxon>Modicisalibacter</taxon>
    </lineage>
</organism>
<comment type="caution">
    <text evidence="2">The sequence shown here is derived from an EMBL/GenBank/DDBJ whole genome shotgun (WGS) entry which is preliminary data.</text>
</comment>
<dbReference type="Proteomes" id="UP001500074">
    <property type="component" value="Unassembled WGS sequence"/>
</dbReference>
<evidence type="ECO:0000256" key="1">
    <source>
        <dbReference type="SAM" id="SignalP"/>
    </source>
</evidence>
<feature type="chain" id="PRO_5047010701" evidence="1">
    <location>
        <begin position="27"/>
        <end position="248"/>
    </location>
</feature>
<name>A0ABP9R916_9GAMM</name>
<keyword evidence="1" id="KW-0732">Signal</keyword>
<keyword evidence="3" id="KW-1185">Reference proteome</keyword>
<reference evidence="3" key="1">
    <citation type="journal article" date="2019" name="Int. J. Syst. Evol. Microbiol.">
        <title>The Global Catalogue of Microorganisms (GCM) 10K type strain sequencing project: providing services to taxonomists for standard genome sequencing and annotation.</title>
        <authorList>
            <consortium name="The Broad Institute Genomics Platform"/>
            <consortium name="The Broad Institute Genome Sequencing Center for Infectious Disease"/>
            <person name="Wu L."/>
            <person name="Ma J."/>
        </authorList>
    </citation>
    <scope>NUCLEOTIDE SEQUENCE [LARGE SCALE GENOMIC DNA]</scope>
    <source>
        <strain evidence="3">JCM 18472</strain>
    </source>
</reference>
<evidence type="ECO:0000313" key="2">
    <source>
        <dbReference type="EMBL" id="GAA5173321.1"/>
    </source>
</evidence>
<accession>A0ABP9R916</accession>
<proteinExistence type="predicted"/>
<dbReference type="RefSeq" id="WP_031383067.1">
    <property type="nucleotide sequence ID" value="NZ_BAABKI010000013.1"/>
</dbReference>
<sequence>MKQLNKLAFAISAASAMVLGISQAQAFDRSDWDWDLDVDTYVDQDIDINVGLDDPSGLALAEIDQTFTGSVSATSNVTNIDNMVKPDKTIDADWWSTGHGKGGVDVDINYDYSAIGNGAIESAATAVANNASVETDVQTNLDSNQIWYGSGSISASSTVAGIDNMTVDSAATAVGNNLSLDLQANTAADSILLANINQVGTGSVSAYSYVNDVSLMVTDPGTLKGPEISSVATAVGNNVNVSLGSFSN</sequence>
<evidence type="ECO:0000313" key="3">
    <source>
        <dbReference type="Proteomes" id="UP001500074"/>
    </source>
</evidence>
<dbReference type="EMBL" id="BAABKI010000013">
    <property type="protein sequence ID" value="GAA5173321.1"/>
    <property type="molecule type" value="Genomic_DNA"/>
</dbReference>
<gene>
    <name evidence="2" type="ORF">GCM10023342_11580</name>
</gene>